<comment type="subcellular location">
    <subcellularLocation>
        <location evidence="11 12">Cell membrane</location>
        <topology evidence="11 12">Multi-pass membrane protein</topology>
    </subcellularLocation>
    <subcellularLocation>
        <location evidence="1">Membrane</location>
        <topology evidence="1">Multi-pass membrane protein</topology>
    </subcellularLocation>
</comment>
<keyword evidence="4 11" id="KW-0138">CF(0)</keyword>
<feature type="transmembrane region" description="Helical" evidence="11">
    <location>
        <begin position="78"/>
        <end position="96"/>
    </location>
</feature>
<dbReference type="InterPro" id="IPR045082">
    <property type="entry name" value="ATP_syn_F0_a_bact/chloroplast"/>
</dbReference>
<feature type="transmembrane region" description="Helical" evidence="11">
    <location>
        <begin position="108"/>
        <end position="128"/>
    </location>
</feature>
<dbReference type="PRINTS" id="PR00123">
    <property type="entry name" value="ATPASEA"/>
</dbReference>
<name>A0A1M6BR23_9FIRM</name>
<evidence type="ECO:0000256" key="3">
    <source>
        <dbReference type="ARBA" id="ARBA00022448"/>
    </source>
</evidence>
<dbReference type="NCBIfam" id="TIGR01131">
    <property type="entry name" value="ATP_synt_6_or_A"/>
    <property type="match status" value="1"/>
</dbReference>
<comment type="function">
    <text evidence="11 12">Key component of the proton channel; it plays a direct role in the translocation of protons across the membrane.</text>
</comment>
<dbReference type="AlphaFoldDB" id="A0A1M6BR23"/>
<dbReference type="InterPro" id="IPR023011">
    <property type="entry name" value="ATP_synth_F0_asu_AS"/>
</dbReference>
<dbReference type="Proteomes" id="UP000322917">
    <property type="component" value="Unassembled WGS sequence"/>
</dbReference>
<dbReference type="GO" id="GO:0005886">
    <property type="term" value="C:plasma membrane"/>
    <property type="evidence" value="ECO:0007669"/>
    <property type="project" value="UniProtKB-SubCell"/>
</dbReference>
<evidence type="ECO:0000256" key="1">
    <source>
        <dbReference type="ARBA" id="ARBA00004141"/>
    </source>
</evidence>
<reference evidence="13 14" key="1">
    <citation type="submission" date="2016-11" db="EMBL/GenBank/DDBJ databases">
        <authorList>
            <person name="Varghese N."/>
            <person name="Submissions S."/>
        </authorList>
    </citation>
    <scope>NUCLEOTIDE SEQUENCE [LARGE SCALE GENOMIC DNA]</scope>
    <source>
        <strain evidence="13 14">DSM 15287</strain>
    </source>
</reference>
<evidence type="ECO:0000256" key="7">
    <source>
        <dbReference type="ARBA" id="ARBA00022989"/>
    </source>
</evidence>
<dbReference type="PANTHER" id="PTHR42823">
    <property type="entry name" value="ATP SYNTHASE SUBUNIT A, CHLOROPLASTIC"/>
    <property type="match status" value="1"/>
</dbReference>
<keyword evidence="8 11" id="KW-0406">Ion transport</keyword>
<evidence type="ECO:0000256" key="9">
    <source>
        <dbReference type="ARBA" id="ARBA00023136"/>
    </source>
</evidence>
<protein>
    <recommendedName>
        <fullName evidence="11 12">ATP synthase subunit a</fullName>
    </recommendedName>
    <alternativeName>
        <fullName evidence="11">ATP synthase F0 sector subunit a</fullName>
    </alternativeName>
    <alternativeName>
        <fullName evidence="11">F-ATPase subunit 6</fullName>
    </alternativeName>
</protein>
<sequence length="223" mass="24592">MMEHGIGEHKLVHIAGLAFNMDTLYMTWLTMAIVIIIAGLAVRKLEMVPRGWQNALEIAVSGLLEQIESTIGPKGKKMAPLLITLFLFLLLSNWLGLVPGLTSPTNDLNTTLGLALMVVVLVHGIGMINKGIGAYLKHFIEPYVFFLPINIIEEIAKPVTLSFRLFGNILAGEGLLIILGLLVPYFIPTLWLAFSTVVGIIQAFIFTMLTMAYLSNSFKDEQH</sequence>
<evidence type="ECO:0000256" key="6">
    <source>
        <dbReference type="ARBA" id="ARBA00022781"/>
    </source>
</evidence>
<dbReference type="HAMAP" id="MF_01393">
    <property type="entry name" value="ATP_synth_a_bact"/>
    <property type="match status" value="1"/>
</dbReference>
<keyword evidence="10 11" id="KW-0066">ATP synthesis</keyword>
<organism evidence="13 14">
    <name type="scientific">Propionispora hippei DSM 15287</name>
    <dbReference type="NCBI Taxonomy" id="1123003"/>
    <lineage>
        <taxon>Bacteria</taxon>
        <taxon>Bacillati</taxon>
        <taxon>Bacillota</taxon>
        <taxon>Negativicutes</taxon>
        <taxon>Selenomonadales</taxon>
        <taxon>Sporomusaceae</taxon>
        <taxon>Propionispora</taxon>
    </lineage>
</organism>
<evidence type="ECO:0000256" key="11">
    <source>
        <dbReference type="HAMAP-Rule" id="MF_01393"/>
    </source>
</evidence>
<dbReference type="InterPro" id="IPR035908">
    <property type="entry name" value="F0_ATP_A_sf"/>
</dbReference>
<dbReference type="PROSITE" id="PS00449">
    <property type="entry name" value="ATPASE_A"/>
    <property type="match status" value="1"/>
</dbReference>
<dbReference type="SUPFAM" id="SSF81336">
    <property type="entry name" value="F1F0 ATP synthase subunit A"/>
    <property type="match status" value="1"/>
</dbReference>
<dbReference type="Pfam" id="PF00119">
    <property type="entry name" value="ATP-synt_A"/>
    <property type="match status" value="1"/>
</dbReference>
<evidence type="ECO:0000256" key="5">
    <source>
        <dbReference type="ARBA" id="ARBA00022692"/>
    </source>
</evidence>
<dbReference type="InterPro" id="IPR000568">
    <property type="entry name" value="ATP_synth_F0_asu"/>
</dbReference>
<feature type="transmembrane region" description="Helical" evidence="11">
    <location>
        <begin position="165"/>
        <end position="187"/>
    </location>
</feature>
<keyword evidence="5 11" id="KW-0812">Transmembrane</keyword>
<accession>A0A1M6BR23</accession>
<keyword evidence="14" id="KW-1185">Reference proteome</keyword>
<dbReference type="EMBL" id="FQZD01000005">
    <property type="protein sequence ID" value="SHI51172.1"/>
    <property type="molecule type" value="Genomic_DNA"/>
</dbReference>
<dbReference type="PANTHER" id="PTHR42823:SF3">
    <property type="entry name" value="ATP SYNTHASE SUBUNIT A, CHLOROPLASTIC"/>
    <property type="match status" value="1"/>
</dbReference>
<keyword evidence="3 11" id="KW-0813">Transport</keyword>
<dbReference type="GO" id="GO:0046933">
    <property type="term" value="F:proton-transporting ATP synthase activity, rotational mechanism"/>
    <property type="evidence" value="ECO:0007669"/>
    <property type="project" value="UniProtKB-UniRule"/>
</dbReference>
<dbReference type="CDD" id="cd00310">
    <property type="entry name" value="ATP-synt_Fo_a_6"/>
    <property type="match status" value="1"/>
</dbReference>
<feature type="transmembrane region" description="Helical" evidence="11">
    <location>
        <begin position="25"/>
        <end position="42"/>
    </location>
</feature>
<evidence type="ECO:0000256" key="10">
    <source>
        <dbReference type="ARBA" id="ARBA00023310"/>
    </source>
</evidence>
<gene>
    <name evidence="11" type="primary">atpB</name>
    <name evidence="13" type="ORF">SAMN02745170_00487</name>
</gene>
<evidence type="ECO:0000256" key="12">
    <source>
        <dbReference type="RuleBase" id="RU000483"/>
    </source>
</evidence>
<evidence type="ECO:0000313" key="14">
    <source>
        <dbReference type="Proteomes" id="UP000322917"/>
    </source>
</evidence>
<evidence type="ECO:0000256" key="8">
    <source>
        <dbReference type="ARBA" id="ARBA00023065"/>
    </source>
</evidence>
<evidence type="ECO:0000313" key="13">
    <source>
        <dbReference type="EMBL" id="SHI51172.1"/>
    </source>
</evidence>
<feature type="transmembrane region" description="Helical" evidence="11">
    <location>
        <begin position="193"/>
        <end position="214"/>
    </location>
</feature>
<keyword evidence="6 11" id="KW-0375">Hydrogen ion transport</keyword>
<proteinExistence type="inferred from homology"/>
<keyword evidence="7 11" id="KW-1133">Transmembrane helix</keyword>
<evidence type="ECO:0000256" key="2">
    <source>
        <dbReference type="ARBA" id="ARBA00006810"/>
    </source>
</evidence>
<dbReference type="Gene3D" id="1.20.120.220">
    <property type="entry name" value="ATP synthase, F0 complex, subunit A"/>
    <property type="match status" value="1"/>
</dbReference>
<dbReference type="GO" id="GO:0042777">
    <property type="term" value="P:proton motive force-driven plasma membrane ATP synthesis"/>
    <property type="evidence" value="ECO:0007669"/>
    <property type="project" value="TreeGrafter"/>
</dbReference>
<dbReference type="GO" id="GO:0045259">
    <property type="term" value="C:proton-transporting ATP synthase complex"/>
    <property type="evidence" value="ECO:0007669"/>
    <property type="project" value="UniProtKB-KW"/>
</dbReference>
<comment type="similarity">
    <text evidence="2 11 12">Belongs to the ATPase A chain family.</text>
</comment>
<evidence type="ECO:0000256" key="4">
    <source>
        <dbReference type="ARBA" id="ARBA00022547"/>
    </source>
</evidence>
<keyword evidence="11" id="KW-1003">Cell membrane</keyword>
<keyword evidence="9 11" id="KW-0472">Membrane</keyword>